<name>A0A9C9NI78_9HYPH</name>
<gene>
    <name evidence="1" type="ORF">ENH89_19995</name>
</gene>
<protein>
    <submittedName>
        <fullName evidence="1">Uncharacterized protein</fullName>
    </submittedName>
</protein>
<comment type="caution">
    <text evidence="1">The sequence shown here is derived from an EMBL/GenBank/DDBJ whole genome shotgun (WGS) entry which is preliminary data.</text>
</comment>
<proteinExistence type="predicted"/>
<evidence type="ECO:0000313" key="1">
    <source>
        <dbReference type="EMBL" id="HEU02555.1"/>
    </source>
</evidence>
<dbReference type="EMBL" id="DRGN01000285">
    <property type="protein sequence ID" value="HEU02555.1"/>
    <property type="molecule type" value="Genomic_DNA"/>
</dbReference>
<dbReference type="Proteomes" id="UP000885680">
    <property type="component" value="Unassembled WGS sequence"/>
</dbReference>
<dbReference type="AlphaFoldDB" id="A0A9C9NI78"/>
<reference evidence="1" key="1">
    <citation type="journal article" date="2020" name="mSystems">
        <title>Genome- and Community-Level Interaction Insights into Carbon Utilization and Element Cycling Functions of Hydrothermarchaeota in Hydrothermal Sediment.</title>
        <authorList>
            <person name="Zhou Z."/>
            <person name="Liu Y."/>
            <person name="Xu W."/>
            <person name="Pan J."/>
            <person name="Luo Z.H."/>
            <person name="Li M."/>
        </authorList>
    </citation>
    <scope>NUCLEOTIDE SEQUENCE</scope>
    <source>
        <strain evidence="1">HyVt-347</strain>
    </source>
</reference>
<sequence>MHAVPRQRTRAKGRPTVSAAFLRELAEIIHYAPTVKTGLTELHVDALRDTADLLEAQSKEIHDRANAQLQLVADRERLIYHTLSVLAAPYDEDRAPRDLAELCLAEFGYTPDSARAIRMLELGEPGKGAAPSRRDFAIIPSKILAGLKRYGEHGTGVGDFLQAVIANDFRDAACRADEQSFRALTAIAIYVHQELPGKCHGSRVKYETWLKAHEVGS</sequence>
<accession>A0A9C9NI78</accession>
<evidence type="ECO:0000313" key="2">
    <source>
        <dbReference type="Proteomes" id="UP000885680"/>
    </source>
</evidence>
<organism evidence="1 2">
    <name type="scientific">Aurantimonas coralicida</name>
    <dbReference type="NCBI Taxonomy" id="182270"/>
    <lineage>
        <taxon>Bacteria</taxon>
        <taxon>Pseudomonadati</taxon>
        <taxon>Pseudomonadota</taxon>
        <taxon>Alphaproteobacteria</taxon>
        <taxon>Hyphomicrobiales</taxon>
        <taxon>Aurantimonadaceae</taxon>
        <taxon>Aurantimonas</taxon>
    </lineage>
</organism>